<organism evidence="2 3">
    <name type="scientific">Paraburkholderia ribeironis</name>
    <dbReference type="NCBI Taxonomy" id="1247936"/>
    <lineage>
        <taxon>Bacteria</taxon>
        <taxon>Pseudomonadati</taxon>
        <taxon>Pseudomonadota</taxon>
        <taxon>Betaproteobacteria</taxon>
        <taxon>Burkholderiales</taxon>
        <taxon>Burkholderiaceae</taxon>
        <taxon>Paraburkholderia</taxon>
    </lineage>
</organism>
<dbReference type="GO" id="GO:0006355">
    <property type="term" value="P:regulation of DNA-templated transcription"/>
    <property type="evidence" value="ECO:0007669"/>
    <property type="project" value="TreeGrafter"/>
</dbReference>
<sequence length="174" mass="19421">MGQLARRSVGKVIRQGSHDRSGSTLREYLNVLKICLKLLAGSAIGCLVLNFRHYSLACHYIVMSVHAAESVTIDPAQQRLLDLFDALAPNSGMTRTNLEGVSLMRANSPMPRMPVMYEPSIVIVCQGRKRAISAIRCSSTMRSSTWYCRCRCRSSARPRRVSRSRFSRSPCALI</sequence>
<gene>
    <name evidence="2" type="ORF">BN2475_220002</name>
</gene>
<dbReference type="InterPro" id="IPR009594">
    <property type="entry name" value="Tscrpt_reg_HTH_AraC_N"/>
</dbReference>
<protein>
    <recommendedName>
        <fullName evidence="1">Transcription regulator HTH AraC N-terminal domain-containing protein</fullName>
    </recommendedName>
</protein>
<name>A0A1N7RWY4_9BURK</name>
<reference evidence="2 3" key="1">
    <citation type="submission" date="2016-12" db="EMBL/GenBank/DDBJ databases">
        <authorList>
            <person name="Song W.-J."/>
            <person name="Kurnit D.M."/>
        </authorList>
    </citation>
    <scope>NUCLEOTIDE SEQUENCE [LARGE SCALE GENOMIC DNA]</scope>
    <source>
        <strain evidence="2 3">STM7296</strain>
    </source>
</reference>
<feature type="domain" description="Transcription regulator HTH AraC N-terminal" evidence="1">
    <location>
        <begin position="98"/>
        <end position="132"/>
    </location>
</feature>
<dbReference type="AlphaFoldDB" id="A0A1N7RWY4"/>
<evidence type="ECO:0000259" key="1">
    <source>
        <dbReference type="Pfam" id="PF06719"/>
    </source>
</evidence>
<proteinExistence type="predicted"/>
<dbReference type="PANTHER" id="PTHR43436">
    <property type="entry name" value="ARAC-FAMILY TRANSCRIPTIONAL REGULATOR"/>
    <property type="match status" value="1"/>
</dbReference>
<dbReference type="Pfam" id="PF06719">
    <property type="entry name" value="AraC_N"/>
    <property type="match status" value="1"/>
</dbReference>
<evidence type="ECO:0000313" key="2">
    <source>
        <dbReference type="EMBL" id="SIT39630.1"/>
    </source>
</evidence>
<dbReference type="PANTHER" id="PTHR43436:SF2">
    <property type="entry name" value="ARAC_XYLS FAMILY TRANSCRIPTIONAL REGULATOR"/>
    <property type="match status" value="1"/>
</dbReference>
<evidence type="ECO:0000313" key="3">
    <source>
        <dbReference type="Proteomes" id="UP000187012"/>
    </source>
</evidence>
<dbReference type="STRING" id="1247936.BN2475_220002"/>
<accession>A0A1N7RWY4</accession>
<keyword evidence="3" id="KW-1185">Reference proteome</keyword>
<dbReference type="EMBL" id="CYGX02000022">
    <property type="protein sequence ID" value="SIT39630.1"/>
    <property type="molecule type" value="Genomic_DNA"/>
</dbReference>
<dbReference type="Proteomes" id="UP000187012">
    <property type="component" value="Unassembled WGS sequence"/>
</dbReference>